<feature type="domain" description="Kinesin motor" evidence="7">
    <location>
        <begin position="31"/>
        <end position="365"/>
    </location>
</feature>
<dbReference type="PROSITE" id="PS00411">
    <property type="entry name" value="KINESIN_MOTOR_1"/>
    <property type="match status" value="1"/>
</dbReference>
<dbReference type="Pfam" id="PF00225">
    <property type="entry name" value="Kinesin"/>
    <property type="match status" value="1"/>
</dbReference>
<reference evidence="8" key="1">
    <citation type="submission" date="2021-02" db="EMBL/GenBank/DDBJ databases">
        <authorList>
            <person name="Palmer J.M."/>
        </authorList>
    </citation>
    <scope>NUCLEOTIDE SEQUENCE</scope>
    <source>
        <strain evidence="8">SCRP734</strain>
    </source>
</reference>
<feature type="coiled-coil region" evidence="5">
    <location>
        <begin position="487"/>
        <end position="514"/>
    </location>
</feature>
<dbReference type="GO" id="GO:0008017">
    <property type="term" value="F:microtubule binding"/>
    <property type="evidence" value="ECO:0007669"/>
    <property type="project" value="InterPro"/>
</dbReference>
<dbReference type="FunFam" id="3.40.850.10:FF:000137">
    <property type="entry name" value="Kinesin-like protein"/>
    <property type="match status" value="1"/>
</dbReference>
<dbReference type="EMBL" id="JAGDFM010000074">
    <property type="protein sequence ID" value="KAG7387683.1"/>
    <property type="molecule type" value="Genomic_DNA"/>
</dbReference>
<evidence type="ECO:0000256" key="5">
    <source>
        <dbReference type="SAM" id="Coils"/>
    </source>
</evidence>
<keyword evidence="3 4" id="KW-0505">Motor protein</keyword>
<feature type="compositionally biased region" description="Basic and acidic residues" evidence="6">
    <location>
        <begin position="442"/>
        <end position="455"/>
    </location>
</feature>
<dbReference type="InterPro" id="IPR027640">
    <property type="entry name" value="Kinesin-like_fam"/>
</dbReference>
<keyword evidence="1 3" id="KW-0547">Nucleotide-binding</keyword>
<dbReference type="Proteomes" id="UP000694044">
    <property type="component" value="Unassembled WGS sequence"/>
</dbReference>
<dbReference type="GO" id="GO:0005874">
    <property type="term" value="C:microtubule"/>
    <property type="evidence" value="ECO:0007669"/>
    <property type="project" value="UniProtKB-KW"/>
</dbReference>
<feature type="region of interest" description="Disordered" evidence="6">
    <location>
        <begin position="1"/>
        <end position="26"/>
    </location>
</feature>
<dbReference type="AlphaFoldDB" id="A0A8T1W6A0"/>
<dbReference type="PROSITE" id="PS50067">
    <property type="entry name" value="KINESIN_MOTOR_2"/>
    <property type="match status" value="1"/>
</dbReference>
<dbReference type="PANTHER" id="PTHR47968">
    <property type="entry name" value="CENTROMERE PROTEIN E"/>
    <property type="match status" value="1"/>
</dbReference>
<feature type="region of interest" description="Disordered" evidence="6">
    <location>
        <begin position="570"/>
        <end position="596"/>
    </location>
</feature>
<dbReference type="GO" id="GO:0003777">
    <property type="term" value="F:microtubule motor activity"/>
    <property type="evidence" value="ECO:0007669"/>
    <property type="project" value="InterPro"/>
</dbReference>
<keyword evidence="9" id="KW-1185">Reference proteome</keyword>
<feature type="region of interest" description="Disordered" evidence="6">
    <location>
        <begin position="768"/>
        <end position="832"/>
    </location>
</feature>
<feature type="binding site" evidence="3">
    <location>
        <begin position="115"/>
        <end position="122"/>
    </location>
    <ligand>
        <name>ATP</name>
        <dbReference type="ChEBI" id="CHEBI:30616"/>
    </ligand>
</feature>
<evidence type="ECO:0000256" key="6">
    <source>
        <dbReference type="SAM" id="MobiDB-lite"/>
    </source>
</evidence>
<feature type="region of interest" description="Disordered" evidence="6">
    <location>
        <begin position="859"/>
        <end position="885"/>
    </location>
</feature>
<comment type="similarity">
    <text evidence="3 4">Belongs to the TRAFAC class myosin-kinesin ATPase superfamily. Kinesin family.</text>
</comment>
<dbReference type="InterPro" id="IPR001752">
    <property type="entry name" value="Kinesin_motor_dom"/>
</dbReference>
<feature type="region of interest" description="Disordered" evidence="6">
    <location>
        <begin position="424"/>
        <end position="487"/>
    </location>
</feature>
<protein>
    <recommendedName>
        <fullName evidence="4">Kinesin-like protein</fullName>
    </recommendedName>
</protein>
<evidence type="ECO:0000256" key="4">
    <source>
        <dbReference type="RuleBase" id="RU000394"/>
    </source>
</evidence>
<dbReference type="OrthoDB" id="3176171at2759"/>
<feature type="compositionally biased region" description="Low complexity" evidence="6">
    <location>
        <begin position="10"/>
        <end position="23"/>
    </location>
</feature>
<dbReference type="GO" id="GO:0005524">
    <property type="term" value="F:ATP binding"/>
    <property type="evidence" value="ECO:0007669"/>
    <property type="project" value="UniProtKB-UniRule"/>
</dbReference>
<sequence>MDDGSSRRMTATASPPASSSSAGAPPPELAGIKVFCRLRQQNQLEKREEAVQCTTVVGGRTMFLRNERCEVDEIRCTFDRVFDVHSTQEEVYTHTAKPLVHEFLQGYNCTIFAYGQTGSGKTHTILGPKDGVLVSADEEGGIISRVVKDLYEEVERAKTDPIELNVSFVEIYMEQIRDLLGPSSSSSNIGTPTNGGLKIRESAQRGVYIEEMTRIPSKSEAAMMELVKSGTLSRAVSSTRMNKDSSRSHTILMLSCVRPVSGRRATMYIVDLAGSELVNKTNASGRVLQEAKAINKSLSALSNVIKALGDGKRHVPYRDSKLTRLLQDSLGGTAKTCLILAASCSSYNMPETISTLRFGLRAKEIKNPVVQRTDGGDGGAGFATGILFKELYQRAMEDMEAKNIKIDELQRLLAAKFEENQLPDEVVSGSGGISSATVQEPGKQDTDVSDGDHSSQDSGNEEEEDGDSVADDEEEENDPAQTDAKSITKLELANQALEEENKRLFGVLEALEKKLDEVTVDLSTGRPILTLSSQRESATEGDRTSSVESREAAAPSLKVWLESDNWRKSLESRSEAQGENYAQQSKQPDSNAERELLASPTSTAQEVLKAASPLKEAITLASLSSLQGTIPPCSTPDCVHHADAEALSRQIVELKLQLHYLSENARLSLSGESYNIVIENARLKTRLEELEFQANLCNVACSQLEMKNRACETRLSNQETHIGCLQNSLQEYQGLFKQQIIMSQEKCRLLTDELEFYKKLARCSQESYQHLGGGTSPGRRNKGKSPSPRKNTSSSSSSNGASNAPSLSLLARNGVASSNPPPSSSSVWPSFGSLTRTSSSSSDVTLSSPLTARAQRFIVKPTGERASSTAEQASGSSASSQWQKTSVGDLSLSLDELAQSATLPASPLQL</sequence>
<keyword evidence="5" id="KW-0175">Coiled coil</keyword>
<gene>
    <name evidence="8" type="ORF">PHYPSEUDO_013810</name>
</gene>
<dbReference type="PANTHER" id="PTHR47968:SF17">
    <property type="entry name" value="KINESIN-LIKE PROTEIN"/>
    <property type="match status" value="1"/>
</dbReference>
<feature type="region of interest" description="Disordered" evidence="6">
    <location>
        <begin position="531"/>
        <end position="554"/>
    </location>
</feature>
<evidence type="ECO:0000256" key="3">
    <source>
        <dbReference type="PROSITE-ProRule" id="PRU00283"/>
    </source>
</evidence>
<keyword evidence="2 3" id="KW-0067">ATP-binding</keyword>
<evidence type="ECO:0000256" key="2">
    <source>
        <dbReference type="ARBA" id="ARBA00022840"/>
    </source>
</evidence>
<feature type="compositionally biased region" description="Low complexity" evidence="6">
    <location>
        <begin position="866"/>
        <end position="880"/>
    </location>
</feature>
<comment type="caution">
    <text evidence="8">The sequence shown here is derived from an EMBL/GenBank/DDBJ whole genome shotgun (WGS) entry which is preliminary data.</text>
</comment>
<feature type="coiled-coil region" evidence="5">
    <location>
        <begin position="392"/>
        <end position="419"/>
    </location>
</feature>
<dbReference type="SMART" id="SM00129">
    <property type="entry name" value="KISc"/>
    <property type="match status" value="1"/>
</dbReference>
<feature type="compositionally biased region" description="Polar residues" evidence="6">
    <location>
        <begin position="577"/>
        <end position="590"/>
    </location>
</feature>
<feature type="compositionally biased region" description="Acidic residues" evidence="6">
    <location>
        <begin position="459"/>
        <end position="478"/>
    </location>
</feature>
<keyword evidence="4" id="KW-0493">Microtubule</keyword>
<organism evidence="8 9">
    <name type="scientific">Phytophthora pseudosyringae</name>
    <dbReference type="NCBI Taxonomy" id="221518"/>
    <lineage>
        <taxon>Eukaryota</taxon>
        <taxon>Sar</taxon>
        <taxon>Stramenopiles</taxon>
        <taxon>Oomycota</taxon>
        <taxon>Peronosporomycetes</taxon>
        <taxon>Peronosporales</taxon>
        <taxon>Peronosporaceae</taxon>
        <taxon>Phytophthora</taxon>
    </lineage>
</organism>
<evidence type="ECO:0000313" key="8">
    <source>
        <dbReference type="EMBL" id="KAG7387683.1"/>
    </source>
</evidence>
<evidence type="ECO:0000259" key="7">
    <source>
        <dbReference type="PROSITE" id="PS50067"/>
    </source>
</evidence>
<name>A0A8T1W6A0_9STRA</name>
<dbReference type="InterPro" id="IPR019821">
    <property type="entry name" value="Kinesin_motor_CS"/>
</dbReference>
<accession>A0A8T1W6A0</accession>
<dbReference type="GO" id="GO:0007018">
    <property type="term" value="P:microtubule-based movement"/>
    <property type="evidence" value="ECO:0007669"/>
    <property type="project" value="InterPro"/>
</dbReference>
<evidence type="ECO:0000256" key="1">
    <source>
        <dbReference type="ARBA" id="ARBA00022741"/>
    </source>
</evidence>
<feature type="compositionally biased region" description="Low complexity" evidence="6">
    <location>
        <begin position="785"/>
        <end position="811"/>
    </location>
</feature>
<proteinExistence type="inferred from homology"/>
<evidence type="ECO:0000313" key="9">
    <source>
        <dbReference type="Proteomes" id="UP000694044"/>
    </source>
</evidence>
<feature type="compositionally biased region" description="Basic and acidic residues" evidence="6">
    <location>
        <begin position="537"/>
        <end position="551"/>
    </location>
</feature>